<evidence type="ECO:0000256" key="2">
    <source>
        <dbReference type="ARBA" id="ARBA00022617"/>
    </source>
</evidence>
<name>A0A0B5H323_KLEFL</name>
<keyword evidence="5 9" id="KW-1133">Transmembrane helix</keyword>
<evidence type="ECO:0000256" key="3">
    <source>
        <dbReference type="ARBA" id="ARBA00022692"/>
    </source>
</evidence>
<dbReference type="EC" id="1.3.5.1" evidence="10"/>
<feature type="transmembrane region" description="Helical" evidence="9">
    <location>
        <begin position="56"/>
        <end position="85"/>
    </location>
</feature>
<reference evidence="10" key="1">
    <citation type="journal article" date="2014" name="Nucleic Acids Res.">
        <title>Widespread occurrence of organelle genome-encoded 5S rRNAs including permuted molecules.</title>
        <authorList>
            <person name="Valach M."/>
            <person name="Burger G."/>
            <person name="Gray M.W."/>
            <person name="Lang B.F."/>
        </authorList>
    </citation>
    <scope>NUCLEOTIDE SEQUENCE</scope>
    <source>
        <strain evidence="10">NIES-2285</strain>
    </source>
</reference>
<comment type="subcellular location">
    <subcellularLocation>
        <location evidence="1">Membrane</location>
        <topology evidence="1">Multi-pass membrane protein</topology>
    </subcellularLocation>
</comment>
<evidence type="ECO:0000256" key="1">
    <source>
        <dbReference type="ARBA" id="ARBA00004141"/>
    </source>
</evidence>
<dbReference type="PANTHER" id="PTHR10978:SF5">
    <property type="entry name" value="SUCCINATE DEHYDROGENASE CYTOCHROME B560 SUBUNIT, MITOCHONDRIAL"/>
    <property type="match status" value="1"/>
</dbReference>
<gene>
    <name evidence="10" type="primary">sdh3</name>
</gene>
<evidence type="ECO:0000256" key="4">
    <source>
        <dbReference type="ARBA" id="ARBA00022723"/>
    </source>
</evidence>
<keyword evidence="2 8" id="KW-0349">Heme</keyword>
<dbReference type="Pfam" id="PF01127">
    <property type="entry name" value="Sdh_cyt"/>
    <property type="match status" value="1"/>
</dbReference>
<dbReference type="GO" id="GO:0009055">
    <property type="term" value="F:electron transfer activity"/>
    <property type="evidence" value="ECO:0007669"/>
    <property type="project" value="InterPro"/>
</dbReference>
<keyword evidence="3 9" id="KW-0812">Transmembrane</keyword>
<dbReference type="GO" id="GO:0016020">
    <property type="term" value="C:membrane"/>
    <property type="evidence" value="ECO:0007669"/>
    <property type="project" value="UniProtKB-SubCell"/>
</dbReference>
<keyword evidence="10" id="KW-0496">Mitochondrion</keyword>
<evidence type="ECO:0000256" key="8">
    <source>
        <dbReference type="PIRSR" id="PIRSR000178-1"/>
    </source>
</evidence>
<evidence type="ECO:0000256" key="7">
    <source>
        <dbReference type="ARBA" id="ARBA00023136"/>
    </source>
</evidence>
<dbReference type="EMBL" id="KP165386">
    <property type="protein sequence ID" value="AJF36733.1"/>
    <property type="molecule type" value="Genomic_DNA"/>
</dbReference>
<dbReference type="GO" id="GO:0008177">
    <property type="term" value="F:succinate dehydrogenase (quinone) activity"/>
    <property type="evidence" value="ECO:0007669"/>
    <property type="project" value="UniProtKB-EC"/>
</dbReference>
<feature type="transmembrane region" description="Helical" evidence="9">
    <location>
        <begin position="106"/>
        <end position="130"/>
    </location>
</feature>
<dbReference type="AlphaFoldDB" id="A0A0B5H323"/>
<protein>
    <submittedName>
        <fullName evidence="10">Succinate dehydrogenase subunit 3</fullName>
        <ecNumber evidence="10">1.3.5.1</ecNumber>
    </submittedName>
</protein>
<feature type="transmembrane region" description="Helical" evidence="9">
    <location>
        <begin position="21"/>
        <end position="44"/>
    </location>
</feature>
<dbReference type="CDD" id="cd03499">
    <property type="entry name" value="SQR_TypeC_SdhC"/>
    <property type="match status" value="1"/>
</dbReference>
<dbReference type="PIRSF" id="PIRSF000178">
    <property type="entry name" value="SDH_cyt_b560"/>
    <property type="match status" value="1"/>
</dbReference>
<comment type="cofactor">
    <cofactor evidence="8">
        <name>heme</name>
        <dbReference type="ChEBI" id="CHEBI:30413"/>
    </cofactor>
    <text evidence="8">The heme is bound between the two transmembrane subunits.</text>
</comment>
<dbReference type="PANTHER" id="PTHR10978">
    <property type="entry name" value="SUCCINATE DEHYDROGENASE CYTOCHROME B560 SUBUNIT"/>
    <property type="match status" value="1"/>
</dbReference>
<evidence type="ECO:0000256" key="9">
    <source>
        <dbReference type="SAM" id="Phobius"/>
    </source>
</evidence>
<keyword evidence="7 9" id="KW-0472">Membrane</keyword>
<dbReference type="GO" id="GO:0006121">
    <property type="term" value="P:mitochondrial electron transport, succinate to ubiquinone"/>
    <property type="evidence" value="ECO:0007669"/>
    <property type="project" value="TreeGrafter"/>
</dbReference>
<dbReference type="InterPro" id="IPR034804">
    <property type="entry name" value="SQR/QFR_C/D"/>
</dbReference>
<dbReference type="OMA" id="ICFTYTN"/>
<dbReference type="InterPro" id="IPR014314">
    <property type="entry name" value="Succ_DH_cytb556"/>
</dbReference>
<proteinExistence type="predicted"/>
<dbReference type="InterPro" id="IPR018495">
    <property type="entry name" value="Succ_DH_cyt_bsu_CS"/>
</dbReference>
<dbReference type="NCBIfam" id="TIGR02970">
    <property type="entry name" value="succ_dehyd_cytB"/>
    <property type="match status" value="1"/>
</dbReference>
<dbReference type="InterPro" id="IPR000701">
    <property type="entry name" value="SuccDH_FuR_B_TM-su"/>
</dbReference>
<organism evidence="10">
    <name type="scientific">Klebsormidium flaccidum</name>
    <name type="common">Filamentous green alga</name>
    <name type="synonym">Ulothrix flaccida</name>
    <dbReference type="NCBI Taxonomy" id="3175"/>
    <lineage>
        <taxon>Eukaryota</taxon>
        <taxon>Viridiplantae</taxon>
        <taxon>Streptophyta</taxon>
        <taxon>Klebsormidiophyceae</taxon>
        <taxon>Klebsormidiales</taxon>
        <taxon>Klebsormidiaceae</taxon>
        <taxon>Klebsormidium</taxon>
    </lineage>
</organism>
<evidence type="ECO:0000256" key="5">
    <source>
        <dbReference type="ARBA" id="ARBA00022989"/>
    </source>
</evidence>
<sequence length="131" mass="14829">MRINRPLSPHLTVYRPQLTSVLSIFHRISGVVLATTAIGGIFALKLSATHFNTYPVYWFAFLLCSKLDWLVFAALILAFFALCYHMSNGIRHLLWDMGLFLDLNKIYTSAFIMLACSASLAAINFLRFYAS</sequence>
<feature type="binding site" description="axial binding residue" evidence="8">
    <location>
        <position position="85"/>
    </location>
    <ligand>
        <name>heme</name>
        <dbReference type="ChEBI" id="CHEBI:30413"/>
        <note>ligand shared with second transmembrane subunit</note>
    </ligand>
    <ligandPart>
        <name>Fe</name>
        <dbReference type="ChEBI" id="CHEBI:18248"/>
    </ligandPart>
</feature>
<accession>A0A0B5H323</accession>
<keyword evidence="4 8" id="KW-0479">Metal-binding</keyword>
<dbReference type="Gene3D" id="1.20.1300.10">
    <property type="entry name" value="Fumarate reductase/succinate dehydrogenase, transmembrane subunit"/>
    <property type="match status" value="1"/>
</dbReference>
<dbReference type="GO" id="GO:0005739">
    <property type="term" value="C:mitochondrion"/>
    <property type="evidence" value="ECO:0007669"/>
    <property type="project" value="GOC"/>
</dbReference>
<evidence type="ECO:0000256" key="6">
    <source>
        <dbReference type="ARBA" id="ARBA00023004"/>
    </source>
</evidence>
<dbReference type="SUPFAM" id="SSF81343">
    <property type="entry name" value="Fumarate reductase respiratory complex transmembrane subunits"/>
    <property type="match status" value="1"/>
</dbReference>
<keyword evidence="6 8" id="KW-0408">Iron</keyword>
<dbReference type="PROSITE" id="PS01001">
    <property type="entry name" value="SDH_CYT_2"/>
    <property type="match status" value="1"/>
</dbReference>
<keyword evidence="10" id="KW-0560">Oxidoreductase</keyword>
<evidence type="ECO:0000313" key="10">
    <source>
        <dbReference type="EMBL" id="AJF36733.1"/>
    </source>
</evidence>
<dbReference type="GO" id="GO:0046872">
    <property type="term" value="F:metal ion binding"/>
    <property type="evidence" value="ECO:0007669"/>
    <property type="project" value="UniProtKB-KW"/>
</dbReference>
<geneLocation type="mitochondrion" evidence="10"/>
<dbReference type="PROSITE" id="PS01000">
    <property type="entry name" value="SDH_CYT_1"/>
    <property type="match status" value="1"/>
</dbReference>
<dbReference type="GO" id="GO:0006099">
    <property type="term" value="P:tricarboxylic acid cycle"/>
    <property type="evidence" value="ECO:0007669"/>
    <property type="project" value="InterPro"/>
</dbReference>